<dbReference type="RefSeq" id="XP_002296827.1">
    <property type="nucleotide sequence ID" value="XM_002296791.1"/>
</dbReference>
<evidence type="ECO:0000313" key="1">
    <source>
        <dbReference type="EMBL" id="EED87028.1"/>
    </source>
</evidence>
<gene>
    <name evidence="1" type="ORF">THAPSDRAFT_10471</name>
</gene>
<sequence>MMNMQHEYFFNASTSKKGKRQPITTRTSQQDAKLSPLFYPEYSPNAPFIAIVSCIKSKGVKQGALDDPAKALRELLPSIYTTITDEERANYRVEIIFGYDDDDAHWMELSNQLSAVKSVDNLHLHQPVPVSFVAIQKRSKRIPFNELTRAAYDAGAKYIVRINDDTEFVTSGWITLATKELQSFNPPNVGVVGPTCNQGNLEILTHDMMSARLNFLPLVNASCYRSTRRRL</sequence>
<name>B8LCR4_THAPS</name>
<dbReference type="AlphaFoldDB" id="B8LCR4"/>
<reference evidence="1 2" key="1">
    <citation type="journal article" date="2004" name="Science">
        <title>The genome of the diatom Thalassiosira pseudonana: ecology, evolution, and metabolism.</title>
        <authorList>
            <person name="Armbrust E.V."/>
            <person name="Berges J.A."/>
            <person name="Bowler C."/>
            <person name="Green B.R."/>
            <person name="Martinez D."/>
            <person name="Putnam N.H."/>
            <person name="Zhou S."/>
            <person name="Allen A.E."/>
            <person name="Apt K.E."/>
            <person name="Bechner M."/>
            <person name="Brzezinski M.A."/>
            <person name="Chaal B.K."/>
            <person name="Chiovitti A."/>
            <person name="Davis A.K."/>
            <person name="Demarest M.S."/>
            <person name="Detter J.C."/>
            <person name="Glavina T."/>
            <person name="Goodstein D."/>
            <person name="Hadi M.Z."/>
            <person name="Hellsten U."/>
            <person name="Hildebrand M."/>
            <person name="Jenkins B.D."/>
            <person name="Jurka J."/>
            <person name="Kapitonov V.V."/>
            <person name="Kroger N."/>
            <person name="Lau W.W."/>
            <person name="Lane T.W."/>
            <person name="Larimer F.W."/>
            <person name="Lippmeier J.C."/>
            <person name="Lucas S."/>
            <person name="Medina M."/>
            <person name="Montsant A."/>
            <person name="Obornik M."/>
            <person name="Parker M.S."/>
            <person name="Palenik B."/>
            <person name="Pazour G.J."/>
            <person name="Richardson P.M."/>
            <person name="Rynearson T.A."/>
            <person name="Saito M.A."/>
            <person name="Schwartz D.C."/>
            <person name="Thamatrakoln K."/>
            <person name="Valentin K."/>
            <person name="Vardi A."/>
            <person name="Wilkerson F.P."/>
            <person name="Rokhsar D.S."/>
        </authorList>
    </citation>
    <scope>NUCLEOTIDE SEQUENCE [LARGE SCALE GENOMIC DNA]</scope>
    <source>
        <strain evidence="1 2">CCMP1335</strain>
    </source>
</reference>
<dbReference type="PaxDb" id="35128-Thaps10471"/>
<accession>B8LCR4</accession>
<dbReference type="eggNOG" id="ENOG502S0KP">
    <property type="taxonomic scope" value="Eukaryota"/>
</dbReference>
<protein>
    <recommendedName>
        <fullName evidence="3">Glycosyltransferase 2-like domain-containing protein</fullName>
    </recommendedName>
</protein>
<dbReference type="Proteomes" id="UP000001449">
    <property type="component" value="Chromosome 16"/>
</dbReference>
<dbReference type="KEGG" id="tps:THAPSDRAFT_10471"/>
<dbReference type="HOGENOM" id="CLU_1201956_0_0_1"/>
<proteinExistence type="predicted"/>
<evidence type="ECO:0000313" key="2">
    <source>
        <dbReference type="Proteomes" id="UP000001449"/>
    </source>
</evidence>
<dbReference type="EMBL" id="DS999417">
    <property type="protein sequence ID" value="EED87028.1"/>
    <property type="molecule type" value="Genomic_DNA"/>
</dbReference>
<dbReference type="InParanoid" id="B8LCR4"/>
<reference evidence="1 2" key="2">
    <citation type="journal article" date="2008" name="Nature">
        <title>The Phaeodactylum genome reveals the evolutionary history of diatom genomes.</title>
        <authorList>
            <person name="Bowler C."/>
            <person name="Allen A.E."/>
            <person name="Badger J.H."/>
            <person name="Grimwood J."/>
            <person name="Jabbari K."/>
            <person name="Kuo A."/>
            <person name="Maheswari U."/>
            <person name="Martens C."/>
            <person name="Maumus F."/>
            <person name="Otillar R.P."/>
            <person name="Rayko E."/>
            <person name="Salamov A."/>
            <person name="Vandepoele K."/>
            <person name="Beszteri B."/>
            <person name="Gruber A."/>
            <person name="Heijde M."/>
            <person name="Katinka M."/>
            <person name="Mock T."/>
            <person name="Valentin K."/>
            <person name="Verret F."/>
            <person name="Berges J.A."/>
            <person name="Brownlee C."/>
            <person name="Cadoret J.P."/>
            <person name="Chiovitti A."/>
            <person name="Choi C.J."/>
            <person name="Coesel S."/>
            <person name="De Martino A."/>
            <person name="Detter J.C."/>
            <person name="Durkin C."/>
            <person name="Falciatore A."/>
            <person name="Fournet J."/>
            <person name="Haruta M."/>
            <person name="Huysman M.J."/>
            <person name="Jenkins B.D."/>
            <person name="Jiroutova K."/>
            <person name="Jorgensen R.E."/>
            <person name="Joubert Y."/>
            <person name="Kaplan A."/>
            <person name="Kroger N."/>
            <person name="Kroth P.G."/>
            <person name="La Roche J."/>
            <person name="Lindquist E."/>
            <person name="Lommer M."/>
            <person name="Martin-Jezequel V."/>
            <person name="Lopez P.J."/>
            <person name="Lucas S."/>
            <person name="Mangogna M."/>
            <person name="McGinnis K."/>
            <person name="Medlin L.K."/>
            <person name="Montsant A."/>
            <person name="Oudot-Le Secq M.P."/>
            <person name="Napoli C."/>
            <person name="Obornik M."/>
            <person name="Parker M.S."/>
            <person name="Petit J.L."/>
            <person name="Porcel B.M."/>
            <person name="Poulsen N."/>
            <person name="Robison M."/>
            <person name="Rychlewski L."/>
            <person name="Rynearson T.A."/>
            <person name="Schmutz J."/>
            <person name="Shapiro H."/>
            <person name="Siaut M."/>
            <person name="Stanley M."/>
            <person name="Sussman M.R."/>
            <person name="Taylor A.R."/>
            <person name="Vardi A."/>
            <person name="von Dassow P."/>
            <person name="Vyverman W."/>
            <person name="Willis A."/>
            <person name="Wyrwicz L.S."/>
            <person name="Rokhsar D.S."/>
            <person name="Weissenbach J."/>
            <person name="Armbrust E.V."/>
            <person name="Green B.R."/>
            <person name="Van de Peer Y."/>
            <person name="Grigoriev I.V."/>
        </authorList>
    </citation>
    <scope>NUCLEOTIDE SEQUENCE [LARGE SCALE GENOMIC DNA]</scope>
    <source>
        <strain evidence="1 2">CCMP1335</strain>
    </source>
</reference>
<keyword evidence="2" id="KW-1185">Reference proteome</keyword>
<evidence type="ECO:0008006" key="3">
    <source>
        <dbReference type="Google" id="ProtNLM"/>
    </source>
</evidence>
<organism evidence="1 2">
    <name type="scientific">Thalassiosira pseudonana</name>
    <name type="common">Marine diatom</name>
    <name type="synonym">Cyclotella nana</name>
    <dbReference type="NCBI Taxonomy" id="35128"/>
    <lineage>
        <taxon>Eukaryota</taxon>
        <taxon>Sar</taxon>
        <taxon>Stramenopiles</taxon>
        <taxon>Ochrophyta</taxon>
        <taxon>Bacillariophyta</taxon>
        <taxon>Coscinodiscophyceae</taxon>
        <taxon>Thalassiosirophycidae</taxon>
        <taxon>Thalassiosirales</taxon>
        <taxon>Thalassiosiraceae</taxon>
        <taxon>Thalassiosira</taxon>
    </lineage>
</organism>
<dbReference type="GeneID" id="7442553"/>